<evidence type="ECO:0000256" key="1">
    <source>
        <dbReference type="ARBA" id="ARBA00022598"/>
    </source>
</evidence>
<dbReference type="NCBIfam" id="TIGR02050">
    <property type="entry name" value="gshA_cyan_rel"/>
    <property type="match status" value="1"/>
</dbReference>
<dbReference type="HAMAP" id="MF_01609">
    <property type="entry name" value="Glu_cys_ligase_2"/>
    <property type="match status" value="1"/>
</dbReference>
<evidence type="ECO:0000256" key="2">
    <source>
        <dbReference type="ARBA" id="ARBA00022741"/>
    </source>
</evidence>
<dbReference type="GO" id="GO:0042398">
    <property type="term" value="P:modified amino acid biosynthetic process"/>
    <property type="evidence" value="ECO:0007669"/>
    <property type="project" value="InterPro"/>
</dbReference>
<dbReference type="GO" id="GO:0004357">
    <property type="term" value="F:glutamate-cysteine ligase activity"/>
    <property type="evidence" value="ECO:0007669"/>
    <property type="project" value="UniProtKB-EC"/>
</dbReference>
<comment type="similarity">
    <text evidence="4">Belongs to the glutamate--cysteine ligase type 2 family. YbdK subfamily.</text>
</comment>
<dbReference type="GO" id="GO:0005524">
    <property type="term" value="F:ATP binding"/>
    <property type="evidence" value="ECO:0007669"/>
    <property type="project" value="UniProtKB-KW"/>
</dbReference>
<dbReference type="RefSeq" id="WP_280558125.1">
    <property type="nucleotide sequence ID" value="NZ_CP123488.1"/>
</dbReference>
<evidence type="ECO:0000313" key="6">
    <source>
        <dbReference type="Proteomes" id="UP001177527"/>
    </source>
</evidence>
<dbReference type="EC" id="6.3.2.2" evidence="4"/>
<dbReference type="InterPro" id="IPR014746">
    <property type="entry name" value="Gln_synth/guanido_kin_cat_dom"/>
</dbReference>
<dbReference type="Pfam" id="PF04107">
    <property type="entry name" value="GCS2"/>
    <property type="match status" value="1"/>
</dbReference>
<evidence type="ECO:0000256" key="4">
    <source>
        <dbReference type="HAMAP-Rule" id="MF_01609"/>
    </source>
</evidence>
<dbReference type="PANTHER" id="PTHR36510:SF1">
    <property type="entry name" value="GLUTAMATE--CYSTEINE LIGASE 2-RELATED"/>
    <property type="match status" value="1"/>
</dbReference>
<gene>
    <name evidence="5" type="ORF">QBD33_06995</name>
</gene>
<protein>
    <recommendedName>
        <fullName evidence="4">Putative glutamate--cysteine ligase 2</fullName>
        <ecNumber evidence="4">6.3.2.2</ecNumber>
    </recommendedName>
    <alternativeName>
        <fullName evidence="4">Gamma-glutamylcysteine synthetase 2</fullName>
        <shortName evidence="4">GCS 2</shortName>
        <shortName evidence="4">Gamma-GCS 2</shortName>
    </alternativeName>
</protein>
<keyword evidence="3 4" id="KW-0067">ATP-binding</keyword>
<dbReference type="AlphaFoldDB" id="A0AA95K235"/>
<name>A0AA95K235_KLUIN</name>
<reference evidence="5" key="1">
    <citation type="submission" date="2023-04" db="EMBL/GenBank/DDBJ databases">
        <title>APH(3)-Id, a novel chromosomal aminoglycoside phosphotransferase, identified from an environmental isolate of Kluyvera intermedia DW18.</title>
        <authorList>
            <person name="Sha Y."/>
        </authorList>
    </citation>
    <scope>NUCLEOTIDE SEQUENCE</scope>
    <source>
        <strain evidence="5">DW18</strain>
    </source>
</reference>
<dbReference type="Gene3D" id="3.30.590.20">
    <property type="match status" value="1"/>
</dbReference>
<dbReference type="PANTHER" id="PTHR36510">
    <property type="entry name" value="GLUTAMATE--CYSTEINE LIGASE 2-RELATED"/>
    <property type="match status" value="1"/>
</dbReference>
<dbReference type="SUPFAM" id="SSF55931">
    <property type="entry name" value="Glutamine synthetase/guanido kinase"/>
    <property type="match status" value="1"/>
</dbReference>
<evidence type="ECO:0000256" key="3">
    <source>
        <dbReference type="ARBA" id="ARBA00022840"/>
    </source>
</evidence>
<comment type="catalytic activity">
    <reaction evidence="4">
        <text>L-cysteine + L-glutamate + ATP = gamma-L-glutamyl-L-cysteine + ADP + phosphate + H(+)</text>
        <dbReference type="Rhea" id="RHEA:13285"/>
        <dbReference type="ChEBI" id="CHEBI:15378"/>
        <dbReference type="ChEBI" id="CHEBI:29985"/>
        <dbReference type="ChEBI" id="CHEBI:30616"/>
        <dbReference type="ChEBI" id="CHEBI:35235"/>
        <dbReference type="ChEBI" id="CHEBI:43474"/>
        <dbReference type="ChEBI" id="CHEBI:58173"/>
        <dbReference type="ChEBI" id="CHEBI:456216"/>
        <dbReference type="EC" id="6.3.2.2"/>
    </reaction>
</comment>
<dbReference type="EMBL" id="CP123488">
    <property type="protein sequence ID" value="WGL57515.1"/>
    <property type="molecule type" value="Genomic_DNA"/>
</dbReference>
<dbReference type="InterPro" id="IPR050141">
    <property type="entry name" value="GCL_type2/YbdK_subfam"/>
</dbReference>
<keyword evidence="1 4" id="KW-0436">Ligase</keyword>
<dbReference type="Proteomes" id="UP001177527">
    <property type="component" value="Chromosome"/>
</dbReference>
<sequence>MNDIPFTASATPSLGIELELQLINLIDGHLSDKSLEIIPLCNDDSHIKKELTLSTIELNSSVHDTPFTLYEEINTLARKVATIAADKQCGLCGGGRHFSNIWKNQTITPSKRYAELHELQGFLSKLSCVFGQHIHVGVGSGNDAIYLCHALIPYLPHFIALSASSPYYQSEDTGFDSSRFSALNSFHTFGQIERDIDNWHKFIGYVEECTELGVIRSQKDIYWEVRPKPELGTVEIRVCDTPLTLFHAAMLGGYAQLLVKYLLKNRVPIAQARNAVTHANAFYAQRYGYEALYIDINKRIRIPLTVHIQDMFSTLENGANVEEKKVLSYLSSYVQHGVNDASRLREKVQSGMSELEVISDLMEMLLPTAHITHSPS</sequence>
<comment type="function">
    <text evidence="4">ATP-dependent carboxylate-amine ligase which exhibits weak glutamate--cysteine ligase activity.</text>
</comment>
<dbReference type="InterPro" id="IPR006336">
    <property type="entry name" value="GCS2"/>
</dbReference>
<keyword evidence="2 4" id="KW-0547">Nucleotide-binding</keyword>
<proteinExistence type="inferred from homology"/>
<evidence type="ECO:0000313" key="5">
    <source>
        <dbReference type="EMBL" id="WGL57515.1"/>
    </source>
</evidence>
<comment type="subunit">
    <text evidence="4">Homodimer.</text>
</comment>
<dbReference type="InterPro" id="IPR011793">
    <property type="entry name" value="YbdK"/>
</dbReference>
<accession>A0AA95K235</accession>
<organism evidence="5 6">
    <name type="scientific">Kluyvera intermedia</name>
    <name type="common">Enterobacter intermedius</name>
    <dbReference type="NCBI Taxonomy" id="61648"/>
    <lineage>
        <taxon>Bacteria</taxon>
        <taxon>Pseudomonadati</taxon>
        <taxon>Pseudomonadota</taxon>
        <taxon>Gammaproteobacteria</taxon>
        <taxon>Enterobacterales</taxon>
        <taxon>Enterobacteriaceae</taxon>
        <taxon>Kluyvera</taxon>
    </lineage>
</organism>